<dbReference type="Proteomes" id="UP001438707">
    <property type="component" value="Unassembled WGS sequence"/>
</dbReference>
<dbReference type="Pfam" id="PF02515">
    <property type="entry name" value="CoA_transf_3"/>
    <property type="match status" value="1"/>
</dbReference>
<sequence length="442" mass="48098">MLVRKRSSSLGQISQIALAYGLHAHRFKQTDASTQPQGPLAGFRVLDLGQVVAGNFCGALLAYFGADVIKVEQPGKGDALRSLRFSDSTGTSLWWRTYGRNRRCVTINLHHEEGRELTRQLAEKADVLLENFRPGVMEKWNLGPKDLSPGLIFTRISGYGQTGPKASLAGYASVCEGYGGLRHLNGFPDMPPVRPNFSYGDSLAGLHAAFGTVMALLHRQRKSDAADSFQTSHGQVIDASISESVFNMLEGCISEYAMLGHDRQPSGSTISGVVPTSTTRTKDGRWVIIGGNGDSVYSRLMAAVGHPEMGTDNPKYANNTKRCAAQDEIYKVIDEWVESKTLDEVLAAMKEARVPSGPILSPGDIYKEEQFQQRNMFHTAQPPGDESGEPVVMPAMLPVLSETPGSTKWAGPSLGQHTEEVLRGELGLKVKEIQRLRDVGAI</sequence>
<keyword evidence="2" id="KW-0808">Transferase</keyword>
<evidence type="ECO:0000313" key="3">
    <source>
        <dbReference type="EMBL" id="KAK9830676.1"/>
    </source>
</evidence>
<dbReference type="Gene3D" id="3.30.1540.10">
    <property type="entry name" value="formyl-coa transferase, domain 3"/>
    <property type="match status" value="1"/>
</dbReference>
<proteinExistence type="inferred from homology"/>
<evidence type="ECO:0000313" key="4">
    <source>
        <dbReference type="Proteomes" id="UP001438707"/>
    </source>
</evidence>
<dbReference type="PANTHER" id="PTHR48228:SF6">
    <property type="entry name" value="L-CARNITINE COA-TRANSFERASE"/>
    <property type="match status" value="1"/>
</dbReference>
<dbReference type="EMBL" id="JALJOS010000015">
    <property type="protein sequence ID" value="KAK9830676.1"/>
    <property type="molecule type" value="Genomic_DNA"/>
</dbReference>
<evidence type="ECO:0000256" key="2">
    <source>
        <dbReference type="ARBA" id="ARBA00022679"/>
    </source>
</evidence>
<dbReference type="PANTHER" id="PTHR48228">
    <property type="entry name" value="SUCCINYL-COA--D-CITRAMALATE COA-TRANSFERASE"/>
    <property type="match status" value="1"/>
</dbReference>
<dbReference type="AlphaFoldDB" id="A0AAW1RB23"/>
<protein>
    <submittedName>
        <fullName evidence="3">Uncharacterized protein</fullName>
    </submittedName>
</protein>
<name>A0AAW1RB23_9CHLO</name>
<dbReference type="InterPro" id="IPR003673">
    <property type="entry name" value="CoA-Trfase_fam_III"/>
</dbReference>
<comment type="similarity">
    <text evidence="1">Belongs to the CoA-transferase III family.</text>
</comment>
<dbReference type="InterPro" id="IPR023606">
    <property type="entry name" value="CoA-Trfase_III_dom_1_sf"/>
</dbReference>
<evidence type="ECO:0000256" key="1">
    <source>
        <dbReference type="ARBA" id="ARBA00008383"/>
    </source>
</evidence>
<dbReference type="SUPFAM" id="SSF89796">
    <property type="entry name" value="CoA-transferase family III (CaiB/BaiF)"/>
    <property type="match status" value="1"/>
</dbReference>
<gene>
    <name evidence="3" type="ORF">WJX74_001965</name>
</gene>
<reference evidence="3 4" key="1">
    <citation type="journal article" date="2024" name="Nat. Commun.">
        <title>Phylogenomics reveals the evolutionary origins of lichenization in chlorophyte algae.</title>
        <authorList>
            <person name="Puginier C."/>
            <person name="Libourel C."/>
            <person name="Otte J."/>
            <person name="Skaloud P."/>
            <person name="Haon M."/>
            <person name="Grisel S."/>
            <person name="Petersen M."/>
            <person name="Berrin J.G."/>
            <person name="Delaux P.M."/>
            <person name="Dal Grande F."/>
            <person name="Keller J."/>
        </authorList>
    </citation>
    <scope>NUCLEOTIDE SEQUENCE [LARGE SCALE GENOMIC DNA]</scope>
    <source>
        <strain evidence="3 4">SAG 2145</strain>
    </source>
</reference>
<comment type="caution">
    <text evidence="3">The sequence shown here is derived from an EMBL/GenBank/DDBJ whole genome shotgun (WGS) entry which is preliminary data.</text>
</comment>
<dbReference type="InterPro" id="IPR050509">
    <property type="entry name" value="CoA-transferase_III"/>
</dbReference>
<accession>A0AAW1RB23</accession>
<keyword evidence="4" id="KW-1185">Reference proteome</keyword>
<organism evidence="3 4">
    <name type="scientific">Apatococcus lobatus</name>
    <dbReference type="NCBI Taxonomy" id="904363"/>
    <lineage>
        <taxon>Eukaryota</taxon>
        <taxon>Viridiplantae</taxon>
        <taxon>Chlorophyta</taxon>
        <taxon>core chlorophytes</taxon>
        <taxon>Trebouxiophyceae</taxon>
        <taxon>Chlorellales</taxon>
        <taxon>Chlorellaceae</taxon>
        <taxon>Apatococcus</taxon>
    </lineage>
</organism>
<dbReference type="Gene3D" id="3.40.50.10540">
    <property type="entry name" value="Crotonobetainyl-coa:carnitine coa-transferase, domain 1"/>
    <property type="match status" value="1"/>
</dbReference>
<dbReference type="InterPro" id="IPR044855">
    <property type="entry name" value="CoA-Trfase_III_dom3_sf"/>
</dbReference>
<dbReference type="GO" id="GO:0016740">
    <property type="term" value="F:transferase activity"/>
    <property type="evidence" value="ECO:0007669"/>
    <property type="project" value="UniProtKB-KW"/>
</dbReference>